<name>A0A6I5ZQW4_9FIRM</name>
<dbReference type="Pfam" id="PF13458">
    <property type="entry name" value="Peripla_BP_6"/>
    <property type="match status" value="1"/>
</dbReference>
<dbReference type="EMBL" id="CP046244">
    <property type="protein sequence ID" value="QGP91871.1"/>
    <property type="molecule type" value="Genomic_DNA"/>
</dbReference>
<evidence type="ECO:0000313" key="5">
    <source>
        <dbReference type="Proteomes" id="UP000425916"/>
    </source>
</evidence>
<dbReference type="AlphaFoldDB" id="A0A6I5ZQW4"/>
<evidence type="ECO:0000313" key="4">
    <source>
        <dbReference type="EMBL" id="QGP91871.1"/>
    </source>
</evidence>
<proteinExistence type="inferred from homology"/>
<gene>
    <name evidence="4" type="ORF">MGLY_12140</name>
</gene>
<keyword evidence="5" id="KW-1185">Reference proteome</keyword>
<sequence length="327" mass="35885">MGLTEDTTTKPDVAKQKALKLLEEEKVDILVGSASSADALAILPLAQEYQRIMVVEPAVADSITGTQWNKYIFRTARNSSQDALAVAAAIAGAKPGASVAILAQDYSFGREGAAAFVKAGEQKGLKVILQEFAPMNATDFTANIQRIINAKPDYLFVIWAGSANTPWKQITDMRVPEKGIKIITGTPEIAAMKAMMNLVGQEGYSVYYYGLPKNKANDWLVQEHKKRFNGQPPDLFTPGGFAAAVAIVQALEKTGGDTNAEKLIEVMEGMSFETPKGPMTFRKEDHQALQTLYHIKFEQKEGFDYPVPNLIREIKPEETVPSIMNKR</sequence>
<evidence type="ECO:0000259" key="3">
    <source>
        <dbReference type="Pfam" id="PF13458"/>
    </source>
</evidence>
<comment type="similarity">
    <text evidence="1">Belongs to the leucine-binding protein family.</text>
</comment>
<dbReference type="RefSeq" id="WP_211662094.1">
    <property type="nucleotide sequence ID" value="NZ_CP046244.1"/>
</dbReference>
<protein>
    <submittedName>
        <fullName evidence="4">Periplasmic binding protein</fullName>
    </submittedName>
</protein>
<feature type="domain" description="Leucine-binding protein" evidence="3">
    <location>
        <begin position="4"/>
        <end position="298"/>
    </location>
</feature>
<dbReference type="Gene3D" id="3.40.50.2300">
    <property type="match status" value="2"/>
</dbReference>
<dbReference type="PANTHER" id="PTHR30483:SF6">
    <property type="entry name" value="PERIPLASMIC BINDING PROTEIN OF ABC TRANSPORTER FOR NATURAL AMINO ACIDS"/>
    <property type="match status" value="1"/>
</dbReference>
<reference evidence="4 5" key="1">
    <citation type="submission" date="2019-11" db="EMBL/GenBank/DDBJ databases">
        <title>Genome sequence of Moorella glycerini DSM11254.</title>
        <authorList>
            <person name="Poehlein A."/>
            <person name="Boeer T."/>
            <person name="Daniel R."/>
        </authorList>
    </citation>
    <scope>NUCLEOTIDE SEQUENCE [LARGE SCALE GENOMIC DNA]</scope>
    <source>
        <strain evidence="4 5">DSM 11254</strain>
    </source>
</reference>
<dbReference type="PANTHER" id="PTHR30483">
    <property type="entry name" value="LEUCINE-SPECIFIC-BINDING PROTEIN"/>
    <property type="match status" value="1"/>
</dbReference>
<dbReference type="CDD" id="cd06328">
    <property type="entry name" value="PBP1_SBP-like"/>
    <property type="match status" value="1"/>
</dbReference>
<dbReference type="Proteomes" id="UP000425916">
    <property type="component" value="Chromosome"/>
</dbReference>
<accession>A0A6I5ZQW4</accession>
<keyword evidence="2" id="KW-0732">Signal</keyword>
<dbReference type="InterPro" id="IPR051010">
    <property type="entry name" value="BCAA_transport"/>
</dbReference>
<evidence type="ECO:0000256" key="2">
    <source>
        <dbReference type="ARBA" id="ARBA00022729"/>
    </source>
</evidence>
<dbReference type="InterPro" id="IPR028082">
    <property type="entry name" value="Peripla_BP_I"/>
</dbReference>
<dbReference type="InterPro" id="IPR028081">
    <property type="entry name" value="Leu-bd"/>
</dbReference>
<organism evidence="4 5">
    <name type="scientific">Neomoorella glycerini</name>
    <dbReference type="NCBI Taxonomy" id="55779"/>
    <lineage>
        <taxon>Bacteria</taxon>
        <taxon>Bacillati</taxon>
        <taxon>Bacillota</taxon>
        <taxon>Clostridia</taxon>
        <taxon>Neomoorellales</taxon>
        <taxon>Neomoorellaceae</taxon>
        <taxon>Neomoorella</taxon>
    </lineage>
</organism>
<evidence type="ECO:0000256" key="1">
    <source>
        <dbReference type="ARBA" id="ARBA00010062"/>
    </source>
</evidence>
<dbReference type="SUPFAM" id="SSF53822">
    <property type="entry name" value="Periplasmic binding protein-like I"/>
    <property type="match status" value="1"/>
</dbReference>